<gene>
    <name evidence="1" type="ORF">CEE69_24090</name>
</gene>
<dbReference type="RefSeq" id="WP_099263198.1">
    <property type="nucleotide sequence ID" value="NZ_NIZW01000023.1"/>
</dbReference>
<dbReference type="GeneID" id="90611025"/>
<name>A0A2G1W133_9BACT</name>
<organism evidence="1 2">
    <name type="scientific">Rhodopirellula bahusiensis</name>
    <dbReference type="NCBI Taxonomy" id="2014065"/>
    <lineage>
        <taxon>Bacteria</taxon>
        <taxon>Pseudomonadati</taxon>
        <taxon>Planctomycetota</taxon>
        <taxon>Planctomycetia</taxon>
        <taxon>Pirellulales</taxon>
        <taxon>Pirellulaceae</taxon>
        <taxon>Rhodopirellula</taxon>
    </lineage>
</organism>
<dbReference type="EMBL" id="NIZW01000023">
    <property type="protein sequence ID" value="PHQ32695.1"/>
    <property type="molecule type" value="Genomic_DNA"/>
</dbReference>
<protein>
    <submittedName>
        <fullName evidence="1">Uncharacterized protein</fullName>
    </submittedName>
</protein>
<keyword evidence="2" id="KW-1185">Reference proteome</keyword>
<accession>A0A2G1W133</accession>
<evidence type="ECO:0000313" key="1">
    <source>
        <dbReference type="EMBL" id="PHQ32695.1"/>
    </source>
</evidence>
<sequence length="100" mass="10500">MPDLSDTAAGELPTSPTPLSLTCPVCRAKQVVSDQCRRCRADLSSINTLRRSEAVASLAALANLVAGNPSDAKQSLRTVEMLAPQNAKALQHLLATQSAD</sequence>
<comment type="caution">
    <text evidence="1">The sequence shown here is derived from an EMBL/GenBank/DDBJ whole genome shotgun (WGS) entry which is preliminary data.</text>
</comment>
<proteinExistence type="predicted"/>
<reference evidence="1 2" key="1">
    <citation type="submission" date="2017-06" db="EMBL/GenBank/DDBJ databases">
        <title>Description of Rhodopirellula bahusiensis sp. nov.</title>
        <authorList>
            <person name="Kizina J."/>
            <person name="Harder J."/>
        </authorList>
    </citation>
    <scope>NUCLEOTIDE SEQUENCE [LARGE SCALE GENOMIC DNA]</scope>
    <source>
        <strain evidence="1 2">SWK21</strain>
    </source>
</reference>
<dbReference type="Proteomes" id="UP000225740">
    <property type="component" value="Unassembled WGS sequence"/>
</dbReference>
<dbReference type="OrthoDB" id="9923857at2"/>
<evidence type="ECO:0000313" key="2">
    <source>
        <dbReference type="Proteomes" id="UP000225740"/>
    </source>
</evidence>
<dbReference type="AlphaFoldDB" id="A0A2G1W133"/>